<protein>
    <submittedName>
        <fullName evidence="2">Uncharacterized protein</fullName>
    </submittedName>
</protein>
<dbReference type="Proteomes" id="UP000308199">
    <property type="component" value="Unassembled WGS sequence"/>
</dbReference>
<name>A0A4V3XC23_9AGAM</name>
<dbReference type="OrthoDB" id="6270329at2759"/>
<feature type="region of interest" description="Disordered" evidence="1">
    <location>
        <begin position="171"/>
        <end position="210"/>
    </location>
</feature>
<evidence type="ECO:0000256" key="1">
    <source>
        <dbReference type="SAM" id="MobiDB-lite"/>
    </source>
</evidence>
<organism evidence="2 3">
    <name type="scientific">Phellinidium pouzarii</name>
    <dbReference type="NCBI Taxonomy" id="167371"/>
    <lineage>
        <taxon>Eukaryota</taxon>
        <taxon>Fungi</taxon>
        <taxon>Dikarya</taxon>
        <taxon>Basidiomycota</taxon>
        <taxon>Agaricomycotina</taxon>
        <taxon>Agaricomycetes</taxon>
        <taxon>Hymenochaetales</taxon>
        <taxon>Hymenochaetaceae</taxon>
        <taxon>Phellinidium</taxon>
    </lineage>
</organism>
<feature type="compositionally biased region" description="Low complexity" evidence="1">
    <location>
        <begin position="177"/>
        <end position="189"/>
    </location>
</feature>
<gene>
    <name evidence="2" type="ORF">EW145_g5706</name>
</gene>
<sequence>MADRQDRADLSDCPMPLDDNYFLNFAQQQMLLIQKLPQASTNYAQLSPDVLDVEQQFVQMVEAHRPALLPPMDQSVVPAQAHLHTSLLYAADRPPLQQQDRTTLTQDKIEMKTAQLRRLIEADKDELLDMLENSAPGAALVARSMQNKLCFEELWYAIVARLLLPETHERTGPSRFLPDPAQLPQAAPARESGGAPQPQQQHQQQTPHVTELTPQEIVQLMWMVRIPAETMRELDLPEEFILLVETFRPQLLGQLERFQLKQNRLQYRRCMLQLVQERQERRQPRIAVVHRDDLPDGDDDLERRWVIDLEAIGSDDDNDYNEDEYDESRLEVDEVDVDARSTYSSSSISEGSSDSDVDMFAQADGEADISLRLQTPDAQNIDMFAGTHTPGFPFATPTTSSVAQGTDCEASAIGNLGAPAAKDDAVSAPNAGYACPLCLEREEDISSVKCGHVFCTPTFDESISPTENLSRGTEYLRLGRAPPYRATP</sequence>
<dbReference type="InterPro" id="IPR013083">
    <property type="entry name" value="Znf_RING/FYVE/PHD"/>
</dbReference>
<reference evidence="2 3" key="1">
    <citation type="submission" date="2019-02" db="EMBL/GenBank/DDBJ databases">
        <title>Genome sequencing of the rare red list fungi Phellinidium pouzarii.</title>
        <authorList>
            <person name="Buettner E."/>
            <person name="Kellner H."/>
        </authorList>
    </citation>
    <scope>NUCLEOTIDE SEQUENCE [LARGE SCALE GENOMIC DNA]</scope>
    <source>
        <strain evidence="2 3">DSM 108285</strain>
    </source>
</reference>
<proteinExistence type="predicted"/>
<evidence type="ECO:0000313" key="2">
    <source>
        <dbReference type="EMBL" id="THH04193.1"/>
    </source>
</evidence>
<dbReference type="SUPFAM" id="SSF57850">
    <property type="entry name" value="RING/U-box"/>
    <property type="match status" value="1"/>
</dbReference>
<dbReference type="EMBL" id="SGPK01000367">
    <property type="protein sequence ID" value="THH04193.1"/>
    <property type="molecule type" value="Genomic_DNA"/>
</dbReference>
<dbReference type="Gene3D" id="3.30.40.10">
    <property type="entry name" value="Zinc/RING finger domain, C3HC4 (zinc finger)"/>
    <property type="match status" value="1"/>
</dbReference>
<keyword evidence="3" id="KW-1185">Reference proteome</keyword>
<comment type="caution">
    <text evidence="2">The sequence shown here is derived from an EMBL/GenBank/DDBJ whole genome shotgun (WGS) entry which is preliminary data.</text>
</comment>
<evidence type="ECO:0000313" key="3">
    <source>
        <dbReference type="Proteomes" id="UP000308199"/>
    </source>
</evidence>
<dbReference type="AlphaFoldDB" id="A0A4V3XC23"/>
<accession>A0A4V3XC23</accession>
<feature type="compositionally biased region" description="Low complexity" evidence="1">
    <location>
        <begin position="196"/>
        <end position="208"/>
    </location>
</feature>